<dbReference type="Gene3D" id="3.30.420.40">
    <property type="match status" value="2"/>
</dbReference>
<keyword evidence="2" id="KW-1185">Reference proteome</keyword>
<sequence>MILVIFTGSRYADWRLAEKGRLLHGFRTAGINSYIQDENFINQLLNKNTDLLYNAERVKKIFFFGAGASSKERQQKIERVFSTFFKNAKVKVAHDLDASALSTFGDEKGIVAIIGSGSNAAYYTGKKIIPNNYGLGYILADEGSTNWIAQQVLRDYLTDAMPNGFREKLDEKYNLDRKYILEKLYNNPNPNIFLTSFADFFYENRFEPYLTNIIKKGLDLFITTYILPLLDQYPDSPISLTGSVAHNYQDWLMEYAKEYHLNIQTINKEPIQNLIKYYINKN</sequence>
<evidence type="ECO:0000313" key="2">
    <source>
        <dbReference type="Proteomes" id="UP000651271"/>
    </source>
</evidence>
<evidence type="ECO:0000313" key="1">
    <source>
        <dbReference type="EMBL" id="MBD1429948.1"/>
    </source>
</evidence>
<dbReference type="EMBL" id="JACOIJ010000018">
    <property type="protein sequence ID" value="MBD1429948.1"/>
    <property type="molecule type" value="Genomic_DNA"/>
</dbReference>
<dbReference type="InterPro" id="IPR052519">
    <property type="entry name" value="Euk-type_GlcNAc_Kinase"/>
</dbReference>
<organism evidence="1 2">
    <name type="scientific">Sphingobacterium litopenaei</name>
    <dbReference type="NCBI Taxonomy" id="2763500"/>
    <lineage>
        <taxon>Bacteria</taxon>
        <taxon>Pseudomonadati</taxon>
        <taxon>Bacteroidota</taxon>
        <taxon>Sphingobacteriia</taxon>
        <taxon>Sphingobacteriales</taxon>
        <taxon>Sphingobacteriaceae</taxon>
        <taxon>Sphingobacterium</taxon>
    </lineage>
</organism>
<comment type="caution">
    <text evidence="1">The sequence shown here is derived from an EMBL/GenBank/DDBJ whole genome shotgun (WGS) entry which is preliminary data.</text>
</comment>
<accession>A0ABR7YF51</accession>
<proteinExistence type="predicted"/>
<dbReference type="RefSeq" id="WP_165292116.1">
    <property type="nucleotide sequence ID" value="NZ_JACOIJ010000018.1"/>
</dbReference>
<protein>
    <recommendedName>
        <fullName evidence="3">N-acetylglucosamine kinase</fullName>
    </recommendedName>
</protein>
<reference evidence="1 2" key="1">
    <citation type="submission" date="2020-08" db="EMBL/GenBank/DDBJ databases">
        <title>Sphingobacterium sp. DN04309 isolated from aquaculture water.</title>
        <authorList>
            <person name="Zhang M."/>
        </authorList>
    </citation>
    <scope>NUCLEOTIDE SEQUENCE [LARGE SCALE GENOMIC DNA]</scope>
    <source>
        <strain evidence="1 2">DN04309</strain>
    </source>
</reference>
<dbReference type="PANTHER" id="PTHR43190:SF3">
    <property type="entry name" value="N-ACETYL-D-GLUCOSAMINE KINASE"/>
    <property type="match status" value="1"/>
</dbReference>
<evidence type="ECO:0008006" key="3">
    <source>
        <dbReference type="Google" id="ProtNLM"/>
    </source>
</evidence>
<dbReference type="PANTHER" id="PTHR43190">
    <property type="entry name" value="N-ACETYL-D-GLUCOSAMINE KINASE"/>
    <property type="match status" value="1"/>
</dbReference>
<dbReference type="InterPro" id="IPR043129">
    <property type="entry name" value="ATPase_NBD"/>
</dbReference>
<dbReference type="CDD" id="cd24079">
    <property type="entry name" value="ASKHA_NBD_PG1100-like"/>
    <property type="match status" value="1"/>
</dbReference>
<dbReference type="Proteomes" id="UP000651271">
    <property type="component" value="Unassembled WGS sequence"/>
</dbReference>
<gene>
    <name evidence="1" type="ORF">H8B04_10245</name>
</gene>
<dbReference type="SUPFAM" id="SSF53067">
    <property type="entry name" value="Actin-like ATPase domain"/>
    <property type="match status" value="2"/>
</dbReference>
<dbReference type="Gene3D" id="1.10.720.160">
    <property type="match status" value="1"/>
</dbReference>
<name>A0ABR7YF51_9SPHI</name>